<accession>M1ZG76</accession>
<dbReference type="FunFam" id="3.40.50.300:FF:000006">
    <property type="entry name" value="DNA-binding transcriptional regulator NtrC"/>
    <property type="match status" value="1"/>
</dbReference>
<dbReference type="InterPro" id="IPR030828">
    <property type="entry name" value="HTH_TyrR"/>
</dbReference>
<dbReference type="RefSeq" id="WP_005587494.1">
    <property type="nucleotide sequence ID" value="NZ_LT669839.1"/>
</dbReference>
<keyword evidence="10" id="KW-1185">Reference proteome</keyword>
<dbReference type="Pfam" id="PF18024">
    <property type="entry name" value="HTH_50"/>
    <property type="match status" value="1"/>
</dbReference>
<feature type="domain" description="Sigma-54 factor interaction" evidence="8">
    <location>
        <begin position="30"/>
        <end position="259"/>
    </location>
</feature>
<dbReference type="InterPro" id="IPR025662">
    <property type="entry name" value="Sigma_54_int_dom_ATP-bd_1"/>
</dbReference>
<dbReference type="InterPro" id="IPR025944">
    <property type="entry name" value="Sigma_54_int_dom_CS"/>
</dbReference>
<dbReference type="InterPro" id="IPR002078">
    <property type="entry name" value="Sigma_54_int"/>
</dbReference>
<keyword evidence="4" id="KW-0805">Transcription regulation</keyword>
<protein>
    <recommendedName>
        <fullName evidence="7">HTH-type transcriptional regulatory protein TyrR</fullName>
    </recommendedName>
</protein>
<dbReference type="Gene3D" id="1.10.10.60">
    <property type="entry name" value="Homeodomain-like"/>
    <property type="match status" value="1"/>
</dbReference>
<dbReference type="SMART" id="SM00382">
    <property type="entry name" value="AAA"/>
    <property type="match status" value="1"/>
</dbReference>
<reference evidence="9 10" key="1">
    <citation type="submission" date="2016-11" db="EMBL/GenBank/DDBJ databases">
        <authorList>
            <person name="Manzoor S."/>
        </authorList>
    </citation>
    <scope>NUCLEOTIDE SEQUENCE [LARGE SCALE GENOMIC DNA]</scope>
    <source>
        <strain evidence="9">Clostridium ultunense strain Esp</strain>
    </source>
</reference>
<dbReference type="GO" id="GO:0006355">
    <property type="term" value="P:regulation of DNA-templated transcription"/>
    <property type="evidence" value="ECO:0007669"/>
    <property type="project" value="InterPro"/>
</dbReference>
<evidence type="ECO:0000256" key="5">
    <source>
        <dbReference type="ARBA" id="ARBA00023125"/>
    </source>
</evidence>
<dbReference type="Pfam" id="PF25601">
    <property type="entry name" value="AAA_lid_14"/>
    <property type="match status" value="1"/>
</dbReference>
<evidence type="ECO:0000313" key="10">
    <source>
        <dbReference type="Proteomes" id="UP000245423"/>
    </source>
</evidence>
<dbReference type="InterPro" id="IPR009057">
    <property type="entry name" value="Homeodomain-like_sf"/>
</dbReference>
<dbReference type="CDD" id="cd00009">
    <property type="entry name" value="AAA"/>
    <property type="match status" value="1"/>
</dbReference>
<dbReference type="SUPFAM" id="SSF46689">
    <property type="entry name" value="Homeodomain-like"/>
    <property type="match status" value="1"/>
</dbReference>
<dbReference type="InterPro" id="IPR025943">
    <property type="entry name" value="Sigma_54_int_dom_ATP-bd_2"/>
</dbReference>
<dbReference type="GO" id="GO:0003677">
    <property type="term" value="F:DNA binding"/>
    <property type="evidence" value="ECO:0007669"/>
    <property type="project" value="UniProtKB-KW"/>
</dbReference>
<dbReference type="InterPro" id="IPR058031">
    <property type="entry name" value="AAA_lid_NorR"/>
</dbReference>
<keyword evidence="5" id="KW-0238">DNA-binding</keyword>
<dbReference type="Pfam" id="PF00158">
    <property type="entry name" value="Sigma54_activat"/>
    <property type="match status" value="1"/>
</dbReference>
<organism evidence="9 10">
    <name type="scientific">[Clostridium] ultunense Esp</name>
    <dbReference type="NCBI Taxonomy" id="1288971"/>
    <lineage>
        <taxon>Bacteria</taxon>
        <taxon>Bacillati</taxon>
        <taxon>Bacillota</taxon>
        <taxon>Tissierellia</taxon>
        <taxon>Tissierellales</taxon>
        <taxon>Tepidimicrobiaceae</taxon>
        <taxon>Schnuerera</taxon>
    </lineage>
</organism>
<dbReference type="SUPFAM" id="SSF52540">
    <property type="entry name" value="P-loop containing nucleoside triphosphate hydrolases"/>
    <property type="match status" value="1"/>
</dbReference>
<dbReference type="PROSITE" id="PS00676">
    <property type="entry name" value="SIGMA54_INTERACT_2"/>
    <property type="match status" value="1"/>
</dbReference>
<dbReference type="PROSITE" id="PS00675">
    <property type="entry name" value="SIGMA54_INTERACT_1"/>
    <property type="match status" value="1"/>
</dbReference>
<keyword evidence="2" id="KW-0058">Aromatic hydrocarbons catabolism</keyword>
<dbReference type="PROSITE" id="PS50045">
    <property type="entry name" value="SIGMA54_INTERACT_4"/>
    <property type="match status" value="1"/>
</dbReference>
<dbReference type="PROSITE" id="PS00688">
    <property type="entry name" value="SIGMA54_INTERACT_3"/>
    <property type="match status" value="1"/>
</dbReference>
<evidence type="ECO:0000259" key="8">
    <source>
        <dbReference type="PROSITE" id="PS50045"/>
    </source>
</evidence>
<evidence type="ECO:0000313" key="9">
    <source>
        <dbReference type="EMBL" id="SHD75693.1"/>
    </source>
</evidence>
<dbReference type="PANTHER" id="PTHR32071:SF57">
    <property type="entry name" value="C4-DICARBOXYLATE TRANSPORT TRANSCRIPTIONAL REGULATORY PROTEIN DCTD"/>
    <property type="match status" value="1"/>
</dbReference>
<dbReference type="InterPro" id="IPR027417">
    <property type="entry name" value="P-loop_NTPase"/>
</dbReference>
<evidence type="ECO:0000256" key="2">
    <source>
        <dbReference type="ARBA" id="ARBA00022797"/>
    </source>
</evidence>
<proteinExistence type="predicted"/>
<dbReference type="GO" id="GO:0005524">
    <property type="term" value="F:ATP binding"/>
    <property type="evidence" value="ECO:0007669"/>
    <property type="project" value="UniProtKB-KW"/>
</dbReference>
<evidence type="ECO:0000256" key="1">
    <source>
        <dbReference type="ARBA" id="ARBA00022741"/>
    </source>
</evidence>
<evidence type="ECO:0000256" key="7">
    <source>
        <dbReference type="ARBA" id="ARBA00029500"/>
    </source>
</evidence>
<dbReference type="Gene3D" id="1.10.8.60">
    <property type="match status" value="1"/>
</dbReference>
<evidence type="ECO:0000256" key="3">
    <source>
        <dbReference type="ARBA" id="ARBA00022840"/>
    </source>
</evidence>
<keyword evidence="6" id="KW-0804">Transcription</keyword>
<dbReference type="HOGENOM" id="CLU_000445_0_7_9"/>
<dbReference type="InterPro" id="IPR003593">
    <property type="entry name" value="AAA+_ATPase"/>
</dbReference>
<gene>
    <name evidence="9" type="ORF">CUESP1_0298</name>
</gene>
<sequence>MEDYNYKNNIDKHGSIIPPKDFSQFETGNIVTINKNMLNLLNLCIRVAKTNAPIIVYGESGVGKEMVAELIHQNSNRTNQPFVKLNCSAIPENLLESEFFGYEPGAFTGALKTGKQGIIELANKGTLLLDEIGEMPVNLQPKLLRFLQNGKYTKVGGYEELFSDVRVISATNKSLEHRIDAGLFREDLYFRLNVIPINIPPLRKRKEDIPILALYFLDYYNQYYNMDKKVSVKVMENLIDYEWPGNVRELKNVIERLALISLDKTITEEDLTYSSFATKKYNTIEKKNYEQSYEFDEKLSLKEIVANYEIKVILNSVKRYGSIRKAARVLQVSPSTLSRKISTYFENNKD</sequence>
<keyword evidence="1" id="KW-0547">Nucleotide-binding</keyword>
<keyword evidence="3" id="KW-0067">ATP-binding</keyword>
<dbReference type="AlphaFoldDB" id="M1ZG76"/>
<evidence type="ECO:0000256" key="4">
    <source>
        <dbReference type="ARBA" id="ARBA00023015"/>
    </source>
</evidence>
<evidence type="ECO:0000256" key="6">
    <source>
        <dbReference type="ARBA" id="ARBA00023163"/>
    </source>
</evidence>
<dbReference type="Proteomes" id="UP000245423">
    <property type="component" value="Chromosome 1"/>
</dbReference>
<name>M1ZG76_9FIRM</name>
<dbReference type="Gene3D" id="3.40.50.300">
    <property type="entry name" value="P-loop containing nucleotide triphosphate hydrolases"/>
    <property type="match status" value="1"/>
</dbReference>
<dbReference type="PANTHER" id="PTHR32071">
    <property type="entry name" value="TRANSCRIPTIONAL REGULATORY PROTEIN"/>
    <property type="match status" value="1"/>
</dbReference>
<dbReference type="OrthoDB" id="5411866at2"/>
<dbReference type="EMBL" id="LT669839">
    <property type="protein sequence ID" value="SHD75693.1"/>
    <property type="molecule type" value="Genomic_DNA"/>
</dbReference>